<comment type="caution">
    <text evidence="1">The sequence shown here is derived from an EMBL/GenBank/DDBJ whole genome shotgun (WGS) entry which is preliminary data.</text>
</comment>
<proteinExistence type="predicted"/>
<dbReference type="AlphaFoldDB" id="A0A0F9EGY0"/>
<evidence type="ECO:0000313" key="1">
    <source>
        <dbReference type="EMBL" id="KKL73239.1"/>
    </source>
</evidence>
<sequence>DSHNLGHLVSVIREDYGLRQAALDRRIVLVDQEVLGFVQDPSAAYDAAKVADQAGIRHNSKSSTERARVYTKRSALRYRG</sequence>
<accession>A0A0F9EGY0</accession>
<reference evidence="1" key="1">
    <citation type="journal article" date="2015" name="Nature">
        <title>Complex archaea that bridge the gap between prokaryotes and eukaryotes.</title>
        <authorList>
            <person name="Spang A."/>
            <person name="Saw J.H."/>
            <person name="Jorgensen S.L."/>
            <person name="Zaremba-Niedzwiedzka K."/>
            <person name="Martijn J."/>
            <person name="Lind A.E."/>
            <person name="van Eijk R."/>
            <person name="Schleper C."/>
            <person name="Guy L."/>
            <person name="Ettema T.J."/>
        </authorList>
    </citation>
    <scope>NUCLEOTIDE SEQUENCE</scope>
</reference>
<organism evidence="1">
    <name type="scientific">marine sediment metagenome</name>
    <dbReference type="NCBI Taxonomy" id="412755"/>
    <lineage>
        <taxon>unclassified sequences</taxon>
        <taxon>metagenomes</taxon>
        <taxon>ecological metagenomes</taxon>
    </lineage>
</organism>
<gene>
    <name evidence="1" type="ORF">LCGC14_2076870</name>
</gene>
<dbReference type="EMBL" id="LAZR01025023">
    <property type="protein sequence ID" value="KKL73239.1"/>
    <property type="molecule type" value="Genomic_DNA"/>
</dbReference>
<feature type="non-terminal residue" evidence="1">
    <location>
        <position position="1"/>
    </location>
</feature>
<name>A0A0F9EGY0_9ZZZZ</name>
<protein>
    <submittedName>
        <fullName evidence="1">Uncharacterized protein</fullName>
    </submittedName>
</protein>